<feature type="coiled-coil region" evidence="2">
    <location>
        <begin position="94"/>
        <end position="121"/>
    </location>
</feature>
<proteinExistence type="predicted"/>
<dbReference type="InterPro" id="IPR010982">
    <property type="entry name" value="Lambda_DNA-bd_dom_sf"/>
</dbReference>
<evidence type="ECO:0000313" key="4">
    <source>
        <dbReference type="EMBL" id="MDN4012862.1"/>
    </source>
</evidence>
<keyword evidence="2" id="KW-0175">Coiled coil</keyword>
<organism evidence="4 5">
    <name type="scientific">Chryseobacterium gambrini</name>
    <dbReference type="NCBI Taxonomy" id="373672"/>
    <lineage>
        <taxon>Bacteria</taxon>
        <taxon>Pseudomonadati</taxon>
        <taxon>Bacteroidota</taxon>
        <taxon>Flavobacteriia</taxon>
        <taxon>Flavobacteriales</taxon>
        <taxon>Weeksellaceae</taxon>
        <taxon>Chryseobacterium group</taxon>
        <taxon>Chryseobacterium</taxon>
    </lineage>
</organism>
<keyword evidence="1" id="KW-0238">DNA-binding</keyword>
<dbReference type="RefSeq" id="WP_214587431.1">
    <property type="nucleotide sequence ID" value="NZ_JAUHGV010000010.1"/>
</dbReference>
<dbReference type="InterPro" id="IPR001387">
    <property type="entry name" value="Cro/C1-type_HTH"/>
</dbReference>
<dbReference type="Gene3D" id="1.10.260.40">
    <property type="entry name" value="lambda repressor-like DNA-binding domains"/>
    <property type="match status" value="1"/>
</dbReference>
<reference evidence="4" key="1">
    <citation type="submission" date="2023-06" db="EMBL/GenBank/DDBJ databases">
        <title>Two Chryseobacterium gambrini strains from China.</title>
        <authorList>
            <person name="Zeng J."/>
            <person name="Wu Y."/>
        </authorList>
    </citation>
    <scope>NUCLEOTIDE SEQUENCE</scope>
    <source>
        <strain evidence="4">SQ219</strain>
    </source>
</reference>
<dbReference type="Pfam" id="PF01381">
    <property type="entry name" value="HTH_3"/>
    <property type="match status" value="1"/>
</dbReference>
<feature type="domain" description="HTH cro/C1-type" evidence="3">
    <location>
        <begin position="9"/>
        <end position="63"/>
    </location>
</feature>
<evidence type="ECO:0000313" key="5">
    <source>
        <dbReference type="Proteomes" id="UP001225933"/>
    </source>
</evidence>
<evidence type="ECO:0000256" key="1">
    <source>
        <dbReference type="ARBA" id="ARBA00023125"/>
    </source>
</evidence>
<evidence type="ECO:0000256" key="2">
    <source>
        <dbReference type="SAM" id="Coils"/>
    </source>
</evidence>
<dbReference type="SMART" id="SM00530">
    <property type="entry name" value="HTH_XRE"/>
    <property type="match status" value="1"/>
</dbReference>
<dbReference type="EMBL" id="JAUHGV010000010">
    <property type="protein sequence ID" value="MDN4012862.1"/>
    <property type="molecule type" value="Genomic_DNA"/>
</dbReference>
<dbReference type="Proteomes" id="UP001225933">
    <property type="component" value="Unassembled WGS sequence"/>
</dbReference>
<comment type="caution">
    <text evidence="4">The sequence shown here is derived from an EMBL/GenBank/DDBJ whole genome shotgun (WGS) entry which is preliminary data.</text>
</comment>
<evidence type="ECO:0000259" key="3">
    <source>
        <dbReference type="PROSITE" id="PS50943"/>
    </source>
</evidence>
<dbReference type="CDD" id="cd00093">
    <property type="entry name" value="HTH_XRE"/>
    <property type="match status" value="1"/>
</dbReference>
<dbReference type="SUPFAM" id="SSF47413">
    <property type="entry name" value="lambda repressor-like DNA-binding domains"/>
    <property type="match status" value="1"/>
</dbReference>
<gene>
    <name evidence="4" type="ORF">QX233_10340</name>
</gene>
<sequence length="130" mass="14950">MTNTVAEKIKRLRKSKGFSQDDMADKLHISQSAYARIESGESNSWVHHIEKLSEIFEIKPENFLTDEANNLEQENTDQKGGMAFQFVGTINTINSLSEKVIELYEERIKELKEQVEFWKDQAGNSNNPVN</sequence>
<dbReference type="PANTHER" id="PTHR46558">
    <property type="entry name" value="TRACRIPTIONAL REGULATORY PROTEIN-RELATED-RELATED"/>
    <property type="match status" value="1"/>
</dbReference>
<protein>
    <submittedName>
        <fullName evidence="4">Helix-turn-helix transcriptional regulator</fullName>
    </submittedName>
</protein>
<accession>A0AAJ1R3N5</accession>
<dbReference type="PANTHER" id="PTHR46558:SF15">
    <property type="entry name" value="HELIX-TURN-HELIX DOMAIN PROTEIN"/>
    <property type="match status" value="1"/>
</dbReference>
<name>A0AAJ1R3N5_9FLAO</name>
<dbReference type="GO" id="GO:0003677">
    <property type="term" value="F:DNA binding"/>
    <property type="evidence" value="ECO:0007669"/>
    <property type="project" value="UniProtKB-KW"/>
</dbReference>
<dbReference type="AlphaFoldDB" id="A0AAJ1R3N5"/>
<dbReference type="PROSITE" id="PS50943">
    <property type="entry name" value="HTH_CROC1"/>
    <property type="match status" value="1"/>
</dbReference>